<evidence type="ECO:0000313" key="2">
    <source>
        <dbReference type="Proteomes" id="UP000615760"/>
    </source>
</evidence>
<dbReference type="EMBL" id="BMJE01000001">
    <property type="protein sequence ID" value="GGB68019.1"/>
    <property type="molecule type" value="Genomic_DNA"/>
</dbReference>
<keyword evidence="2" id="KW-1185">Reference proteome</keyword>
<comment type="caution">
    <text evidence="1">The sequence shown here is derived from an EMBL/GenBank/DDBJ whole genome shotgun (WGS) entry which is preliminary data.</text>
</comment>
<evidence type="ECO:0008006" key="3">
    <source>
        <dbReference type="Google" id="ProtNLM"/>
    </source>
</evidence>
<organism evidence="1 2">
    <name type="scientific">Flavobacterium suaedae</name>
    <dbReference type="NCBI Taxonomy" id="1767027"/>
    <lineage>
        <taxon>Bacteria</taxon>
        <taxon>Pseudomonadati</taxon>
        <taxon>Bacteroidota</taxon>
        <taxon>Flavobacteriia</taxon>
        <taxon>Flavobacteriales</taxon>
        <taxon>Flavobacteriaceae</taxon>
        <taxon>Flavobacterium</taxon>
    </lineage>
</organism>
<sequence length="79" mass="9129">MSKKLNTNIYKRLCFFLALYILNLSVDSPDTHNFAATDSLQINDQESILEIVIEKVLKFDDVIIEYDDDDDAETSLKKK</sequence>
<protein>
    <recommendedName>
        <fullName evidence="3">Secreted protein</fullName>
    </recommendedName>
</protein>
<name>A0ABQ1JGK2_9FLAO</name>
<gene>
    <name evidence="1" type="ORF">GCM10007424_05000</name>
</gene>
<proteinExistence type="predicted"/>
<reference evidence="2" key="1">
    <citation type="journal article" date="2019" name="Int. J. Syst. Evol. Microbiol.">
        <title>The Global Catalogue of Microorganisms (GCM) 10K type strain sequencing project: providing services to taxonomists for standard genome sequencing and annotation.</title>
        <authorList>
            <consortium name="The Broad Institute Genomics Platform"/>
            <consortium name="The Broad Institute Genome Sequencing Center for Infectious Disease"/>
            <person name="Wu L."/>
            <person name="Ma J."/>
        </authorList>
    </citation>
    <scope>NUCLEOTIDE SEQUENCE [LARGE SCALE GENOMIC DNA]</scope>
    <source>
        <strain evidence="2">CGMCC 1.15461</strain>
    </source>
</reference>
<dbReference type="RefSeq" id="WP_188619649.1">
    <property type="nucleotide sequence ID" value="NZ_BMJE01000001.1"/>
</dbReference>
<dbReference type="Proteomes" id="UP000615760">
    <property type="component" value="Unassembled WGS sequence"/>
</dbReference>
<accession>A0ABQ1JGK2</accession>
<evidence type="ECO:0000313" key="1">
    <source>
        <dbReference type="EMBL" id="GGB68019.1"/>
    </source>
</evidence>